<sequence>MLRAALIATATFFLIQNPAYSQAPQAPVKQTPEGAQQFISMVLGQGSSFVAIDVGLGWHVFEGNEVRRSDRRDKTITKAFASNKIHSAQQGPSGTCTMIIDSSRHPRTFEDAPNNYTNWESREFLPAAPPFKIDWKTVAQVKVRDDNRVEILKGVQDSYISKPNSSLLLVLPSDALAKRVGFAMEFLRAACDATGGTGF</sequence>
<dbReference type="RefSeq" id="WP_119743111.1">
    <property type="nucleotide sequence ID" value="NZ_QYUN01000003.1"/>
</dbReference>
<protein>
    <submittedName>
        <fullName evidence="2">Uncharacterized protein</fullName>
    </submittedName>
</protein>
<reference evidence="2 3" key="1">
    <citation type="submission" date="2018-09" db="EMBL/GenBank/DDBJ databases">
        <authorList>
            <person name="Zhu H."/>
        </authorList>
    </citation>
    <scope>NUCLEOTIDE SEQUENCE [LARGE SCALE GENOMIC DNA]</scope>
    <source>
        <strain evidence="2 3">K2R10-39</strain>
    </source>
</reference>
<accession>A0A418WW91</accession>
<dbReference type="AlphaFoldDB" id="A0A418WW91"/>
<evidence type="ECO:0000313" key="2">
    <source>
        <dbReference type="EMBL" id="RJF96974.1"/>
    </source>
</evidence>
<keyword evidence="1" id="KW-0732">Signal</keyword>
<evidence type="ECO:0000256" key="1">
    <source>
        <dbReference type="SAM" id="SignalP"/>
    </source>
</evidence>
<dbReference type="OrthoDB" id="8482171at2"/>
<name>A0A418WW91_9BURK</name>
<dbReference type="EMBL" id="QYUN01000003">
    <property type="protein sequence ID" value="RJF96974.1"/>
    <property type="molecule type" value="Genomic_DNA"/>
</dbReference>
<organism evidence="2 3">
    <name type="scientific">Noviherbaspirillum cavernae</name>
    <dbReference type="NCBI Taxonomy" id="2320862"/>
    <lineage>
        <taxon>Bacteria</taxon>
        <taxon>Pseudomonadati</taxon>
        <taxon>Pseudomonadota</taxon>
        <taxon>Betaproteobacteria</taxon>
        <taxon>Burkholderiales</taxon>
        <taxon>Oxalobacteraceae</taxon>
        <taxon>Noviherbaspirillum</taxon>
    </lineage>
</organism>
<keyword evidence="3" id="KW-1185">Reference proteome</keyword>
<gene>
    <name evidence="2" type="ORF">D3870_21715</name>
</gene>
<comment type="caution">
    <text evidence="2">The sequence shown here is derived from an EMBL/GenBank/DDBJ whole genome shotgun (WGS) entry which is preliminary data.</text>
</comment>
<evidence type="ECO:0000313" key="3">
    <source>
        <dbReference type="Proteomes" id="UP000285190"/>
    </source>
</evidence>
<dbReference type="Proteomes" id="UP000285190">
    <property type="component" value="Unassembled WGS sequence"/>
</dbReference>
<feature type="chain" id="PRO_5019180697" evidence="1">
    <location>
        <begin position="22"/>
        <end position="199"/>
    </location>
</feature>
<feature type="signal peptide" evidence="1">
    <location>
        <begin position="1"/>
        <end position="21"/>
    </location>
</feature>
<proteinExistence type="predicted"/>